<dbReference type="RefSeq" id="WP_043904351.1">
    <property type="nucleotide sequence ID" value="NZ_CM002692.1"/>
</dbReference>
<gene>
    <name evidence="12" type="ORF">H839_06164</name>
</gene>
<dbReference type="Proteomes" id="UP000023566">
    <property type="component" value="Chromosome"/>
</dbReference>
<reference evidence="12 13" key="1">
    <citation type="journal article" date="2014" name="Appl. Microbiol. Biotechnol.">
        <title>Transformable facultative thermophile Geobacillus stearothermophilus NUB3621 as a host strain for metabolic engineering.</title>
        <authorList>
            <person name="Blanchard K."/>
            <person name="Robic S."/>
            <person name="Matsumura I."/>
        </authorList>
    </citation>
    <scope>NUCLEOTIDE SEQUENCE [LARGE SCALE GENOMIC DNA]</scope>
    <source>
        <strain evidence="12 13">NUB3621</strain>
    </source>
</reference>
<dbReference type="InterPro" id="IPR051351">
    <property type="entry name" value="Ascorbate-PTS_EIIA_comp"/>
</dbReference>
<dbReference type="SUPFAM" id="SSF55804">
    <property type="entry name" value="Phoshotransferase/anion transport protein"/>
    <property type="match status" value="1"/>
</dbReference>
<keyword evidence="3" id="KW-0963">Cytoplasm</keyword>
<evidence type="ECO:0000256" key="1">
    <source>
        <dbReference type="ARBA" id="ARBA00004496"/>
    </source>
</evidence>
<dbReference type="PANTHER" id="PTHR36203">
    <property type="entry name" value="ASCORBATE-SPECIFIC PTS SYSTEM EIIA COMPONENT"/>
    <property type="match status" value="1"/>
</dbReference>
<dbReference type="GO" id="GO:0009401">
    <property type="term" value="P:phosphoenolpyruvate-dependent sugar phosphotransferase system"/>
    <property type="evidence" value="ECO:0007669"/>
    <property type="project" value="UniProtKB-KW"/>
</dbReference>
<evidence type="ECO:0000256" key="10">
    <source>
        <dbReference type="ARBA" id="ARBA00042072"/>
    </source>
</evidence>
<dbReference type="GO" id="GO:0016301">
    <property type="term" value="F:kinase activity"/>
    <property type="evidence" value="ECO:0007669"/>
    <property type="project" value="UniProtKB-KW"/>
</dbReference>
<evidence type="ECO:0000259" key="11">
    <source>
        <dbReference type="PROSITE" id="PS51094"/>
    </source>
</evidence>
<keyword evidence="13" id="KW-1185">Reference proteome</keyword>
<dbReference type="InterPro" id="IPR016152">
    <property type="entry name" value="PTrfase/Anion_transptr"/>
</dbReference>
<keyword evidence="6" id="KW-0598">Phosphotransferase system</keyword>
<sequence>MLKELLTKHHIQFVEEVGDWKEAITLAAKPLLDGGYITNEYIQAMIDNVMTLGPYIVIAQGVALPHARPGQGVKKIGMSFLQIKNGCLFSEKEEHRVYVLIVLAAIDNETHLKALSQLTKLLSNKENIRVLFSTDSVEEVLTLVEVYSH</sequence>
<dbReference type="InterPro" id="IPR002178">
    <property type="entry name" value="PTS_EIIA_type-2_dom"/>
</dbReference>
<dbReference type="GO" id="GO:0005737">
    <property type="term" value="C:cytoplasm"/>
    <property type="evidence" value="ECO:0007669"/>
    <property type="project" value="UniProtKB-SubCell"/>
</dbReference>
<keyword evidence="4" id="KW-0597">Phosphoprotein</keyword>
<dbReference type="Gene3D" id="3.40.930.10">
    <property type="entry name" value="Mannitol-specific EII, Chain A"/>
    <property type="match status" value="1"/>
</dbReference>
<evidence type="ECO:0000256" key="5">
    <source>
        <dbReference type="ARBA" id="ARBA00022679"/>
    </source>
</evidence>
<organism evidence="12 13">
    <name type="scientific">Parageobacillus genomosp. 1</name>
    <dbReference type="NCBI Taxonomy" id="1295642"/>
    <lineage>
        <taxon>Bacteria</taxon>
        <taxon>Bacillati</taxon>
        <taxon>Bacillota</taxon>
        <taxon>Bacilli</taxon>
        <taxon>Bacillales</taxon>
        <taxon>Anoxybacillaceae</taxon>
        <taxon>Parageobacillus</taxon>
    </lineage>
</organism>
<evidence type="ECO:0000313" key="13">
    <source>
        <dbReference type="Proteomes" id="UP000023566"/>
    </source>
</evidence>
<comment type="caution">
    <text evidence="12">The sequence shown here is derived from an EMBL/GenBank/DDBJ whole genome shotgun (WGS) entry which is preliminary data.</text>
</comment>
<feature type="domain" description="PTS EIIA type-2" evidence="11">
    <location>
        <begin position="4"/>
        <end position="147"/>
    </location>
</feature>
<protein>
    <recommendedName>
        <fullName evidence="9">Ascorbate-specific PTS system EIIA component</fullName>
    </recommendedName>
    <alternativeName>
        <fullName evidence="10">Ascorbate-specific phosphotransferase enzyme IIA component</fullName>
    </alternativeName>
</protein>
<evidence type="ECO:0000256" key="3">
    <source>
        <dbReference type="ARBA" id="ARBA00022490"/>
    </source>
</evidence>
<evidence type="ECO:0000313" key="12">
    <source>
        <dbReference type="EMBL" id="EZP77204.1"/>
    </source>
</evidence>
<dbReference type="EMBL" id="AOTZ01000004">
    <property type="protein sequence ID" value="EZP77204.1"/>
    <property type="molecule type" value="Genomic_DNA"/>
</dbReference>
<dbReference type="Pfam" id="PF00359">
    <property type="entry name" value="PTS_EIIA_2"/>
    <property type="match status" value="1"/>
</dbReference>
<evidence type="ECO:0000256" key="6">
    <source>
        <dbReference type="ARBA" id="ARBA00022683"/>
    </source>
</evidence>
<evidence type="ECO:0000256" key="9">
    <source>
        <dbReference type="ARBA" id="ARBA00041175"/>
    </source>
</evidence>
<keyword evidence="5" id="KW-0808">Transferase</keyword>
<evidence type="ECO:0000256" key="7">
    <source>
        <dbReference type="ARBA" id="ARBA00022777"/>
    </source>
</evidence>
<dbReference type="PROSITE" id="PS51094">
    <property type="entry name" value="PTS_EIIA_TYPE_2"/>
    <property type="match status" value="1"/>
</dbReference>
<dbReference type="AlphaFoldDB" id="A0ABC9VFD0"/>
<comment type="function">
    <text evidence="8">The phosphoenolpyruvate-dependent sugar phosphotransferase system (sugar PTS), a major carbohydrate active transport system, catalyzes the phosphorylation of incoming sugar substrates concomitantly with their translocation across the cell membrane. The enzyme II UlaABC PTS system is involved in ascorbate transport.</text>
</comment>
<keyword evidence="2" id="KW-0813">Transport</keyword>
<keyword evidence="7" id="KW-0418">Kinase</keyword>
<name>A0ABC9VFD0_9BACL</name>
<accession>A0ABC9VFD0</accession>
<proteinExistence type="predicted"/>
<comment type="subcellular location">
    <subcellularLocation>
        <location evidence="1">Cytoplasm</location>
    </subcellularLocation>
</comment>
<evidence type="ECO:0000256" key="4">
    <source>
        <dbReference type="ARBA" id="ARBA00022553"/>
    </source>
</evidence>
<dbReference type="CDD" id="cd00211">
    <property type="entry name" value="PTS_IIA_fru"/>
    <property type="match status" value="1"/>
</dbReference>
<evidence type="ECO:0000256" key="8">
    <source>
        <dbReference type="ARBA" id="ARBA00037387"/>
    </source>
</evidence>
<dbReference type="PANTHER" id="PTHR36203:SF1">
    <property type="entry name" value="ASCORBATE-SPECIFIC PTS SYSTEM EIIA COMPONENT"/>
    <property type="match status" value="1"/>
</dbReference>
<evidence type="ECO:0000256" key="2">
    <source>
        <dbReference type="ARBA" id="ARBA00022448"/>
    </source>
</evidence>